<evidence type="ECO:0000313" key="1">
    <source>
        <dbReference type="EMBL" id="SHK11232.1"/>
    </source>
</evidence>
<gene>
    <name evidence="1" type="ORF">SAMN05443507_108133</name>
</gene>
<reference evidence="2" key="1">
    <citation type="submission" date="2016-11" db="EMBL/GenBank/DDBJ databases">
        <authorList>
            <person name="Varghese N."/>
            <person name="Submissions S."/>
        </authorList>
    </citation>
    <scope>NUCLEOTIDE SEQUENCE [LARGE SCALE GENOMIC DNA]</scope>
    <source>
        <strain evidence="2">USBA-503</strain>
    </source>
</reference>
<dbReference type="AlphaFoldDB" id="A0A1M6PTJ2"/>
<sequence>MIYLYTAEDKLVYIVVDNFLLTVLMAEDTWGGTTSGNQCGNRTS</sequence>
<dbReference type="EMBL" id="FRAF01000008">
    <property type="protein sequence ID" value="SHK11232.1"/>
    <property type="molecule type" value="Genomic_DNA"/>
</dbReference>
<dbReference type="Proteomes" id="UP000184016">
    <property type="component" value="Unassembled WGS sequence"/>
</dbReference>
<evidence type="ECO:0000313" key="2">
    <source>
        <dbReference type="Proteomes" id="UP000184016"/>
    </source>
</evidence>
<keyword evidence="2" id="KW-1185">Reference proteome</keyword>
<dbReference type="STRING" id="1830138.SAMN05443507_108133"/>
<accession>A0A1M6PTJ2</accession>
<organism evidence="1 2">
    <name type="scientific">Alicyclobacillus tolerans</name>
    <dbReference type="NCBI Taxonomy" id="90970"/>
    <lineage>
        <taxon>Bacteria</taxon>
        <taxon>Bacillati</taxon>
        <taxon>Bacillota</taxon>
        <taxon>Bacilli</taxon>
        <taxon>Bacillales</taxon>
        <taxon>Alicyclobacillaceae</taxon>
        <taxon>Alicyclobacillus</taxon>
    </lineage>
</organism>
<protein>
    <submittedName>
        <fullName evidence="1">Uncharacterized protein</fullName>
    </submittedName>
</protein>
<proteinExistence type="predicted"/>
<name>A0A1M6PTJ2_9BACL</name>